<dbReference type="Proteomes" id="UP000504882">
    <property type="component" value="Unassembled WGS sequence"/>
</dbReference>
<reference evidence="3 4" key="1">
    <citation type="submission" date="2019-03" db="EMBL/GenBank/DDBJ databases">
        <title>Genomic features of bacteria from cold environments.</title>
        <authorList>
            <person name="Shen L."/>
        </authorList>
    </citation>
    <scope>NUCLEOTIDE SEQUENCE [LARGE SCALE GENOMIC DNA]</scope>
    <source>
        <strain evidence="4">T3246-1</strain>
    </source>
</reference>
<evidence type="ECO:0000256" key="1">
    <source>
        <dbReference type="SAM" id="MobiDB-lite"/>
    </source>
</evidence>
<keyword evidence="2" id="KW-0472">Membrane</keyword>
<name>A0ABY2E0J5_9MICO</name>
<sequence>MSYQSQGQNGSDGSGGGYPGGYGAPQNPNPYGGASGAYGAPQNPNPYGGSSGAYGAPQNPSPYGGPDASSPYTTPASGGYGVPAGGYAGAGAYGTPGGYGAHPPPKRSNTGLIVGLAVGGAVLLFLIVGVLANLGGRGDYGSDPHLDRLHDQCEAGDYAACDDLYFESPVGSEYEEFGDTCGGRTDGGTLCEYEDF</sequence>
<accession>A0ABY2E0J5</accession>
<feature type="compositionally biased region" description="Low complexity" evidence="1">
    <location>
        <begin position="24"/>
        <end position="40"/>
    </location>
</feature>
<feature type="compositionally biased region" description="Gly residues" evidence="1">
    <location>
        <begin position="10"/>
        <end position="23"/>
    </location>
</feature>
<feature type="region of interest" description="Disordered" evidence="1">
    <location>
        <begin position="1"/>
        <end position="70"/>
    </location>
</feature>
<proteinExistence type="predicted"/>
<keyword evidence="4" id="KW-1185">Reference proteome</keyword>
<dbReference type="EMBL" id="SMNA01000016">
    <property type="protein sequence ID" value="TDE88576.1"/>
    <property type="molecule type" value="Genomic_DNA"/>
</dbReference>
<organism evidence="3 4">
    <name type="scientific">Occultella glacieicola</name>
    <dbReference type="NCBI Taxonomy" id="2518684"/>
    <lineage>
        <taxon>Bacteria</taxon>
        <taxon>Bacillati</taxon>
        <taxon>Actinomycetota</taxon>
        <taxon>Actinomycetes</taxon>
        <taxon>Micrococcales</taxon>
        <taxon>Ruaniaceae</taxon>
        <taxon>Occultella</taxon>
    </lineage>
</organism>
<evidence type="ECO:0000313" key="4">
    <source>
        <dbReference type="Proteomes" id="UP000504882"/>
    </source>
</evidence>
<evidence type="ECO:0000313" key="3">
    <source>
        <dbReference type="EMBL" id="TDE88576.1"/>
    </source>
</evidence>
<dbReference type="RefSeq" id="WP_133110016.1">
    <property type="nucleotide sequence ID" value="NZ_SMNA01000016.1"/>
</dbReference>
<feature type="transmembrane region" description="Helical" evidence="2">
    <location>
        <begin position="112"/>
        <end position="134"/>
    </location>
</feature>
<gene>
    <name evidence="3" type="ORF">EXU48_22910</name>
</gene>
<protein>
    <submittedName>
        <fullName evidence="3">Uncharacterized protein</fullName>
    </submittedName>
</protein>
<comment type="caution">
    <text evidence="3">The sequence shown here is derived from an EMBL/GenBank/DDBJ whole genome shotgun (WGS) entry which is preliminary data.</text>
</comment>
<evidence type="ECO:0000256" key="2">
    <source>
        <dbReference type="SAM" id="Phobius"/>
    </source>
</evidence>
<keyword evidence="2" id="KW-1133">Transmembrane helix</keyword>
<keyword evidence="2" id="KW-0812">Transmembrane</keyword>